<evidence type="ECO:0000256" key="4">
    <source>
        <dbReference type="ARBA" id="ARBA00022475"/>
    </source>
</evidence>
<reference evidence="17 18" key="1">
    <citation type="submission" date="2018-05" db="EMBL/GenBank/DDBJ databases">
        <authorList>
            <person name="Goeker M."/>
            <person name="Huntemann M."/>
            <person name="Clum A."/>
            <person name="Pillay M."/>
            <person name="Palaniappan K."/>
            <person name="Varghese N."/>
            <person name="Mikhailova N."/>
            <person name="Stamatis D."/>
            <person name="Reddy T."/>
            <person name="Daum C."/>
            <person name="Shapiro N."/>
            <person name="Ivanova N."/>
            <person name="Kyrpides N."/>
            <person name="Woyke T."/>
        </authorList>
    </citation>
    <scope>NUCLEOTIDE SEQUENCE [LARGE SCALE GENOMIC DNA]</scope>
    <source>
        <strain evidence="17 18">DSM 26524</strain>
    </source>
</reference>
<dbReference type="RefSeq" id="WP_257497705.1">
    <property type="nucleotide sequence ID" value="NZ_JANKBI010000007.1"/>
</dbReference>
<dbReference type="Gene3D" id="6.10.340.10">
    <property type="match status" value="1"/>
</dbReference>
<feature type="transmembrane region" description="Helical" evidence="14">
    <location>
        <begin position="21"/>
        <end position="44"/>
    </location>
</feature>
<evidence type="ECO:0000313" key="17">
    <source>
        <dbReference type="EMBL" id="PWJ75120.1"/>
    </source>
</evidence>
<dbReference type="GO" id="GO:0005886">
    <property type="term" value="C:plasma membrane"/>
    <property type="evidence" value="ECO:0007669"/>
    <property type="project" value="UniProtKB-SubCell"/>
</dbReference>
<evidence type="ECO:0000256" key="11">
    <source>
        <dbReference type="ARBA" id="ARBA00022989"/>
    </source>
</evidence>
<evidence type="ECO:0000256" key="12">
    <source>
        <dbReference type="ARBA" id="ARBA00023012"/>
    </source>
</evidence>
<evidence type="ECO:0000256" key="5">
    <source>
        <dbReference type="ARBA" id="ARBA00022553"/>
    </source>
</evidence>
<feature type="transmembrane region" description="Helical" evidence="14">
    <location>
        <begin position="292"/>
        <end position="317"/>
    </location>
</feature>
<dbReference type="EC" id="2.7.13.3" evidence="3"/>
<accession>A0AB73T3R0</accession>
<dbReference type="Pfam" id="PF06580">
    <property type="entry name" value="His_kinase"/>
    <property type="match status" value="1"/>
</dbReference>
<keyword evidence="13 14" id="KW-0472">Membrane</keyword>
<dbReference type="PROSITE" id="PS50109">
    <property type="entry name" value="HIS_KIN"/>
    <property type="match status" value="1"/>
</dbReference>
<sequence length="596" mass="68445">MQHPPSLLRSKIAARISRKLAFIYTAIYLLLLLSLLAVLTPILYRDAVKRETQLHSIFTEEYAALQTQLSESMNSLSNDFFLLLDTYVKLPDDASRALIVQALSSYAASYHNYAAVGVSLPSGEYISSFYYTNIQQRELLDGNVHYQNLLSTHSNSYYSPIYTSRIYTEKTTYMDANYDDLIYFSKNYSYGVNTYTLTVFYKISETLQKNNTLNASSFNSYLILDKYDDVIYTTDTALSEPLRNYLLEDSFKFSSSVGSFRFQKGLCFYKSIPATGWRVFSYVSFTRMLQDLLLILGLVTALYLISPILYNIFLVSVTKKQLAPLKNLADTMAAFHAGEDIRSEINTRDEIEDLSNVFNKMVVEINAQVKDIGLKEHENSVVNYKLLATQIDPHFIYNTMNIINIMARQGNTSAIVEINTALVRILRERLNSKLSIHDTVKNEYDTMIQYEVIMNYRYQHQVEIHYDIDDALMDMEIPKNILQPLVENAFYHGFGDMDIVLHGHIDIMIYAIEENLIIEVSDDGKGISPERLSQVMEQDYSIYKDKKPHIGVNNIRQRLNYIYQGNYQMEIHSTEGLGTTVIITIPKQMPAEFTSA</sequence>
<dbReference type="Pfam" id="PF02518">
    <property type="entry name" value="HATPase_c"/>
    <property type="match status" value="1"/>
</dbReference>
<evidence type="ECO:0000259" key="16">
    <source>
        <dbReference type="PROSITE" id="PS50885"/>
    </source>
</evidence>
<dbReference type="CDD" id="cd06225">
    <property type="entry name" value="HAMP"/>
    <property type="match status" value="1"/>
</dbReference>
<keyword evidence="9 17" id="KW-0418">Kinase</keyword>
<dbReference type="PANTHER" id="PTHR34220:SF11">
    <property type="entry name" value="SENSOR PROTEIN KINASE HPTS"/>
    <property type="match status" value="1"/>
</dbReference>
<evidence type="ECO:0000256" key="8">
    <source>
        <dbReference type="ARBA" id="ARBA00022741"/>
    </source>
</evidence>
<comment type="catalytic activity">
    <reaction evidence="1">
        <text>ATP + protein L-histidine = ADP + protein N-phospho-L-histidine.</text>
        <dbReference type="EC" id="2.7.13.3"/>
    </reaction>
</comment>
<evidence type="ECO:0000256" key="9">
    <source>
        <dbReference type="ARBA" id="ARBA00022777"/>
    </source>
</evidence>
<dbReference type="InterPro" id="IPR036890">
    <property type="entry name" value="HATPase_C_sf"/>
</dbReference>
<keyword evidence="11 14" id="KW-1133">Transmembrane helix</keyword>
<organism evidence="17 18">
    <name type="scientific">Murimonas intestini</name>
    <dbReference type="NCBI Taxonomy" id="1337051"/>
    <lineage>
        <taxon>Bacteria</taxon>
        <taxon>Bacillati</taxon>
        <taxon>Bacillota</taxon>
        <taxon>Clostridia</taxon>
        <taxon>Lachnospirales</taxon>
        <taxon>Lachnospiraceae</taxon>
        <taxon>Murimonas</taxon>
    </lineage>
</organism>
<evidence type="ECO:0000256" key="2">
    <source>
        <dbReference type="ARBA" id="ARBA00004651"/>
    </source>
</evidence>
<dbReference type="InterPro" id="IPR003594">
    <property type="entry name" value="HATPase_dom"/>
</dbReference>
<protein>
    <recommendedName>
        <fullName evidence="3">histidine kinase</fullName>
        <ecNumber evidence="3">2.7.13.3</ecNumber>
    </recommendedName>
</protein>
<keyword evidence="4" id="KW-1003">Cell membrane</keyword>
<dbReference type="SMART" id="SM00304">
    <property type="entry name" value="HAMP"/>
    <property type="match status" value="1"/>
</dbReference>
<keyword evidence="7 14" id="KW-0812">Transmembrane</keyword>
<keyword evidence="12" id="KW-0902">Two-component regulatory system</keyword>
<evidence type="ECO:0000256" key="14">
    <source>
        <dbReference type="SAM" id="Phobius"/>
    </source>
</evidence>
<dbReference type="Pfam" id="PF00672">
    <property type="entry name" value="HAMP"/>
    <property type="match status" value="1"/>
</dbReference>
<dbReference type="InterPro" id="IPR005467">
    <property type="entry name" value="His_kinase_dom"/>
</dbReference>
<evidence type="ECO:0000313" key="18">
    <source>
        <dbReference type="Proteomes" id="UP000245412"/>
    </source>
</evidence>
<evidence type="ECO:0000256" key="1">
    <source>
        <dbReference type="ARBA" id="ARBA00000085"/>
    </source>
</evidence>
<dbReference type="SUPFAM" id="SSF55874">
    <property type="entry name" value="ATPase domain of HSP90 chaperone/DNA topoisomerase II/histidine kinase"/>
    <property type="match status" value="1"/>
</dbReference>
<keyword evidence="6" id="KW-0808">Transferase</keyword>
<comment type="subcellular location">
    <subcellularLocation>
        <location evidence="2">Cell membrane</location>
        <topology evidence="2">Multi-pass membrane protein</topology>
    </subcellularLocation>
</comment>
<evidence type="ECO:0000256" key="13">
    <source>
        <dbReference type="ARBA" id="ARBA00023136"/>
    </source>
</evidence>
<dbReference type="InterPro" id="IPR010559">
    <property type="entry name" value="Sig_transdc_His_kin_internal"/>
</dbReference>
<comment type="caution">
    <text evidence="17">The sequence shown here is derived from an EMBL/GenBank/DDBJ whole genome shotgun (WGS) entry which is preliminary data.</text>
</comment>
<dbReference type="GO" id="GO:0005524">
    <property type="term" value="F:ATP binding"/>
    <property type="evidence" value="ECO:0007669"/>
    <property type="project" value="UniProtKB-KW"/>
</dbReference>
<evidence type="ECO:0000256" key="7">
    <source>
        <dbReference type="ARBA" id="ARBA00022692"/>
    </source>
</evidence>
<dbReference type="PROSITE" id="PS50885">
    <property type="entry name" value="HAMP"/>
    <property type="match status" value="1"/>
</dbReference>
<dbReference type="Proteomes" id="UP000245412">
    <property type="component" value="Unassembled WGS sequence"/>
</dbReference>
<evidence type="ECO:0000259" key="15">
    <source>
        <dbReference type="PROSITE" id="PS50109"/>
    </source>
</evidence>
<keyword evidence="10" id="KW-0067">ATP-binding</keyword>
<keyword evidence="8" id="KW-0547">Nucleotide-binding</keyword>
<proteinExistence type="predicted"/>
<keyword evidence="18" id="KW-1185">Reference proteome</keyword>
<name>A0AB73T3R0_9FIRM</name>
<dbReference type="Gene3D" id="3.30.565.10">
    <property type="entry name" value="Histidine kinase-like ATPase, C-terminal domain"/>
    <property type="match status" value="1"/>
</dbReference>
<feature type="domain" description="HAMP" evidence="16">
    <location>
        <begin position="319"/>
        <end position="370"/>
    </location>
</feature>
<feature type="domain" description="Histidine kinase" evidence="15">
    <location>
        <begin position="479"/>
        <end position="589"/>
    </location>
</feature>
<dbReference type="InterPro" id="IPR003660">
    <property type="entry name" value="HAMP_dom"/>
</dbReference>
<dbReference type="PANTHER" id="PTHR34220">
    <property type="entry name" value="SENSOR HISTIDINE KINASE YPDA"/>
    <property type="match status" value="1"/>
</dbReference>
<gene>
    <name evidence="17" type="ORF">C7383_107127</name>
</gene>
<evidence type="ECO:0000256" key="10">
    <source>
        <dbReference type="ARBA" id="ARBA00022840"/>
    </source>
</evidence>
<dbReference type="InterPro" id="IPR050640">
    <property type="entry name" value="Bact_2-comp_sensor_kinase"/>
</dbReference>
<dbReference type="AlphaFoldDB" id="A0AB73T3R0"/>
<evidence type="ECO:0000256" key="3">
    <source>
        <dbReference type="ARBA" id="ARBA00012438"/>
    </source>
</evidence>
<dbReference type="EMBL" id="QGGY01000007">
    <property type="protein sequence ID" value="PWJ75120.1"/>
    <property type="molecule type" value="Genomic_DNA"/>
</dbReference>
<dbReference type="GO" id="GO:0000155">
    <property type="term" value="F:phosphorelay sensor kinase activity"/>
    <property type="evidence" value="ECO:0007669"/>
    <property type="project" value="InterPro"/>
</dbReference>
<keyword evidence="5" id="KW-0597">Phosphoprotein</keyword>
<evidence type="ECO:0000256" key="6">
    <source>
        <dbReference type="ARBA" id="ARBA00022679"/>
    </source>
</evidence>